<accession>A0A0F6SH67</accession>
<evidence type="ECO:0000313" key="4">
    <source>
        <dbReference type="Proteomes" id="UP000034883"/>
    </source>
</evidence>
<keyword evidence="4" id="KW-1185">Reference proteome</keyword>
<reference evidence="3 4" key="1">
    <citation type="submission" date="2015-03" db="EMBL/GenBank/DDBJ databases">
        <title>Genome assembly of Sandaracinus amylolyticus DSM 53668.</title>
        <authorList>
            <person name="Sharma G."/>
            <person name="Subramanian S."/>
        </authorList>
    </citation>
    <scope>NUCLEOTIDE SEQUENCE [LARGE SCALE GENOMIC DNA]</scope>
    <source>
        <strain evidence="3 4">DSM 53668</strain>
    </source>
</reference>
<dbReference type="PANTHER" id="PTHR33745:SF3">
    <property type="entry name" value="RSBT CO-ANTAGONIST PROTEIN RSBRC"/>
    <property type="match status" value="1"/>
</dbReference>
<dbReference type="Proteomes" id="UP000034883">
    <property type="component" value="Chromosome"/>
</dbReference>
<evidence type="ECO:0000259" key="2">
    <source>
        <dbReference type="PROSITE" id="PS50801"/>
    </source>
</evidence>
<dbReference type="SUPFAM" id="SSF52091">
    <property type="entry name" value="SpoIIaa-like"/>
    <property type="match status" value="1"/>
</dbReference>
<dbReference type="Gene3D" id="3.30.750.24">
    <property type="entry name" value="STAS domain"/>
    <property type="match status" value="1"/>
</dbReference>
<dbReference type="STRING" id="927083.DB32_007063"/>
<dbReference type="AlphaFoldDB" id="A0A0F6SH67"/>
<dbReference type="InterPro" id="IPR051932">
    <property type="entry name" value="Bact_StressResp_Reg"/>
</dbReference>
<sequence>MDRWIEEHIDVVLDHYATLRRTEHADPRPPELIKKLMEPTVRQLVSSLRGESQWGGFIEELVTRVLAAKQATAASVSEAARVMYQAVQLAWRDAPEVPHEQWKLAVCEQMLLASEHVAFSLDMHLGARIRERNDALAAQERLQQEVIDAQQAAIRELSTPIIPLLDRIIVMPIVGSVDTRRARDILRALLAGIREHRAQVVILDVTGVAVIDTSVANHLTKAIGAARLKGARPIVTGLSDAAAETIVEMGIDWSGIETLSDLQTGLGLALSLVGFELRRREGVAEARDARLS</sequence>
<dbReference type="InterPro" id="IPR036513">
    <property type="entry name" value="STAS_dom_sf"/>
</dbReference>
<evidence type="ECO:0000256" key="1">
    <source>
        <dbReference type="ARBA" id="ARBA00022553"/>
    </source>
</evidence>
<dbReference type="CDD" id="cd07041">
    <property type="entry name" value="STAS_RsbR_RsbS_like"/>
    <property type="match status" value="1"/>
</dbReference>
<protein>
    <submittedName>
        <fullName evidence="3">RsbR, positive regulator of sigma-B</fullName>
    </submittedName>
</protein>
<keyword evidence="1" id="KW-0597">Phosphoprotein</keyword>
<dbReference type="EMBL" id="CP011125">
    <property type="protein sequence ID" value="AKF09914.1"/>
    <property type="molecule type" value="Genomic_DNA"/>
</dbReference>
<gene>
    <name evidence="3" type="ORF">DB32_007063</name>
</gene>
<feature type="domain" description="STAS" evidence="2">
    <location>
        <begin position="158"/>
        <end position="273"/>
    </location>
</feature>
<organism evidence="3 4">
    <name type="scientific">Sandaracinus amylolyticus</name>
    <dbReference type="NCBI Taxonomy" id="927083"/>
    <lineage>
        <taxon>Bacteria</taxon>
        <taxon>Pseudomonadati</taxon>
        <taxon>Myxococcota</taxon>
        <taxon>Polyangia</taxon>
        <taxon>Polyangiales</taxon>
        <taxon>Sandaracinaceae</taxon>
        <taxon>Sandaracinus</taxon>
    </lineage>
</organism>
<proteinExistence type="predicted"/>
<dbReference type="Pfam" id="PF01740">
    <property type="entry name" value="STAS"/>
    <property type="match status" value="1"/>
</dbReference>
<dbReference type="PANTHER" id="PTHR33745">
    <property type="entry name" value="RSBT ANTAGONIST PROTEIN RSBS-RELATED"/>
    <property type="match status" value="1"/>
</dbReference>
<dbReference type="KEGG" id="samy:DB32_007063"/>
<name>A0A0F6SH67_9BACT</name>
<dbReference type="PROSITE" id="PS50801">
    <property type="entry name" value="STAS"/>
    <property type="match status" value="1"/>
</dbReference>
<evidence type="ECO:0000313" key="3">
    <source>
        <dbReference type="EMBL" id="AKF09914.1"/>
    </source>
</evidence>
<dbReference type="InterPro" id="IPR002645">
    <property type="entry name" value="STAS_dom"/>
</dbReference>